<dbReference type="AlphaFoldDB" id="A0A9W7CEW8"/>
<name>A0A9W7CEW8_9STRA</name>
<accession>A0A9W7CEW8</accession>
<gene>
    <name evidence="3" type="ORF">TrRE_jg3240</name>
</gene>
<feature type="transmembrane region" description="Helical" evidence="2">
    <location>
        <begin position="292"/>
        <end position="313"/>
    </location>
</feature>
<organism evidence="3 4">
    <name type="scientific">Triparma retinervis</name>
    <dbReference type="NCBI Taxonomy" id="2557542"/>
    <lineage>
        <taxon>Eukaryota</taxon>
        <taxon>Sar</taxon>
        <taxon>Stramenopiles</taxon>
        <taxon>Ochrophyta</taxon>
        <taxon>Bolidophyceae</taxon>
        <taxon>Parmales</taxon>
        <taxon>Triparmaceae</taxon>
        <taxon>Triparma</taxon>
    </lineage>
</organism>
<keyword evidence="2" id="KW-1133">Transmembrane helix</keyword>
<evidence type="ECO:0000313" key="4">
    <source>
        <dbReference type="Proteomes" id="UP001165082"/>
    </source>
</evidence>
<dbReference type="Proteomes" id="UP001165082">
    <property type="component" value="Unassembled WGS sequence"/>
</dbReference>
<feature type="transmembrane region" description="Helical" evidence="2">
    <location>
        <begin position="471"/>
        <end position="491"/>
    </location>
</feature>
<evidence type="ECO:0000256" key="2">
    <source>
        <dbReference type="SAM" id="Phobius"/>
    </source>
</evidence>
<keyword evidence="2" id="KW-0812">Transmembrane</keyword>
<dbReference type="OrthoDB" id="10302297at2759"/>
<keyword evidence="2" id="KW-0472">Membrane</keyword>
<feature type="compositionally biased region" description="Gly residues" evidence="1">
    <location>
        <begin position="375"/>
        <end position="385"/>
    </location>
</feature>
<dbReference type="EMBL" id="BRXZ01000275">
    <property type="protein sequence ID" value="GMI08675.1"/>
    <property type="molecule type" value="Genomic_DNA"/>
</dbReference>
<protein>
    <submittedName>
        <fullName evidence="3">Uncharacterized protein</fullName>
    </submittedName>
</protein>
<feature type="region of interest" description="Disordered" evidence="1">
    <location>
        <begin position="368"/>
        <end position="393"/>
    </location>
</feature>
<comment type="caution">
    <text evidence="3">The sequence shown here is derived from an EMBL/GenBank/DDBJ whole genome shotgun (WGS) entry which is preliminary data.</text>
</comment>
<proteinExistence type="predicted"/>
<feature type="transmembrane region" description="Helical" evidence="2">
    <location>
        <begin position="266"/>
        <end position="286"/>
    </location>
</feature>
<feature type="transmembrane region" description="Helical" evidence="2">
    <location>
        <begin position="207"/>
        <end position="223"/>
    </location>
</feature>
<reference evidence="3" key="1">
    <citation type="submission" date="2022-07" db="EMBL/GenBank/DDBJ databases">
        <title>Genome analysis of Parmales, a sister group of diatoms, reveals the evolutionary specialization of diatoms from phago-mixotrophs to photoautotrophs.</title>
        <authorList>
            <person name="Ban H."/>
            <person name="Sato S."/>
            <person name="Yoshikawa S."/>
            <person name="Kazumasa Y."/>
            <person name="Nakamura Y."/>
            <person name="Ichinomiya M."/>
            <person name="Saitoh K."/>
            <person name="Sato N."/>
            <person name="Blanc-Mathieu R."/>
            <person name="Endo H."/>
            <person name="Kuwata A."/>
            <person name="Ogata H."/>
        </authorList>
    </citation>
    <scope>NUCLEOTIDE SEQUENCE</scope>
</reference>
<evidence type="ECO:0000313" key="3">
    <source>
        <dbReference type="EMBL" id="GMI08675.1"/>
    </source>
</evidence>
<evidence type="ECO:0000256" key="1">
    <source>
        <dbReference type="SAM" id="MobiDB-lite"/>
    </source>
</evidence>
<sequence length="528" mass="59238">MPSTVGKKDFMSSEVGKLLPITVVGISLVILRSKFTSVGEHDPTEEQRILPQPPFCSVPDANLEKLFYFDLGGTYCLCEKQWSTTEYWQKTLSGMAFNFPHLINGFIGQLVIGNLLYVTFAEFCNEFVEEAVVACSQHWGFNNDPAYDLEPRYDTLMRDVIHCFLGSLLAYELGKVIKNEPWIKYPIKWDWSVPSSDRRSVKRHAKIIFFGFFWWQAFLLYNADGGVNSFSVNNLMCTILVPLLFGGLYFLNKDDFENSGVNPKRVITWHLGPCIALMVGCALSIYPVKSTIYLIMLYEGVLKIMILILEVLASRYEWIRRGMGIDADSDPDSPVWLTANGNTDGWSERSEDEEGALELSAVNAKVTHLGDGDGNDGGSGGGDEGGAYDKLGRVNPNHPALEERFQDFLEEESDGCRVLKAAILDNSGLRESAKAAYISSISEKQREQERELERFSPTHPDASYKKMAKMFMSFCFGVFFITMGILEPMVYSGTDSLFTDEKVHVNYGRHWCGNPNGPLNGVNTCANH</sequence>
<feature type="transmembrane region" description="Helical" evidence="2">
    <location>
        <begin position="229"/>
        <end position="251"/>
    </location>
</feature>
<keyword evidence="4" id="KW-1185">Reference proteome</keyword>